<comment type="caution">
    <text evidence="2">The sequence shown here is derived from an EMBL/GenBank/DDBJ whole genome shotgun (WGS) entry which is preliminary data.</text>
</comment>
<sequence length="83" mass="8534">MFVTSALPALTETIASPEGVAMARGLLYLLAVLAGWTVISAVRRLGKVVTALFRASLMVVALAAVGTVAVVLIAQLALILELS</sequence>
<dbReference type="RefSeq" id="WP_271279299.1">
    <property type="nucleotide sequence ID" value="NZ_BAABFD010000002.1"/>
</dbReference>
<keyword evidence="3" id="KW-1185">Reference proteome</keyword>
<proteinExistence type="predicted"/>
<evidence type="ECO:0000256" key="1">
    <source>
        <dbReference type="SAM" id="Phobius"/>
    </source>
</evidence>
<protein>
    <submittedName>
        <fullName evidence="2">Uncharacterized protein</fullName>
    </submittedName>
</protein>
<organism evidence="2 3">
    <name type="scientific">Nonomuraea ferruginea</name>
    <dbReference type="NCBI Taxonomy" id="46174"/>
    <lineage>
        <taxon>Bacteria</taxon>
        <taxon>Bacillati</taxon>
        <taxon>Actinomycetota</taxon>
        <taxon>Actinomycetes</taxon>
        <taxon>Streptosporangiales</taxon>
        <taxon>Streptosporangiaceae</taxon>
        <taxon>Nonomuraea</taxon>
    </lineage>
</organism>
<feature type="transmembrane region" description="Helical" evidence="1">
    <location>
        <begin position="25"/>
        <end position="45"/>
    </location>
</feature>
<evidence type="ECO:0000313" key="2">
    <source>
        <dbReference type="EMBL" id="MDA0645768.1"/>
    </source>
</evidence>
<keyword evidence="1" id="KW-1133">Transmembrane helix</keyword>
<gene>
    <name evidence="2" type="ORF">OUY24_34535</name>
</gene>
<evidence type="ECO:0000313" key="3">
    <source>
        <dbReference type="Proteomes" id="UP001212498"/>
    </source>
</evidence>
<feature type="transmembrane region" description="Helical" evidence="1">
    <location>
        <begin position="57"/>
        <end position="80"/>
    </location>
</feature>
<accession>A0ABT4T9G3</accession>
<reference evidence="2 3" key="1">
    <citation type="submission" date="2022-11" db="EMBL/GenBank/DDBJ databases">
        <title>Nonomuraea corallina sp. nov., a new species of the genus Nonomuraea isolated from sea side sediment in Thai sea.</title>
        <authorList>
            <person name="Ngamcharungchit C."/>
            <person name="Matsumoto A."/>
            <person name="Suriyachadkun C."/>
            <person name="Panbangred W."/>
            <person name="Inahashi Y."/>
            <person name="Intra B."/>
        </authorList>
    </citation>
    <scope>NUCLEOTIDE SEQUENCE [LARGE SCALE GENOMIC DNA]</scope>
    <source>
        <strain evidence="2 3">DSM 43553</strain>
    </source>
</reference>
<name>A0ABT4T9G3_9ACTN</name>
<keyword evidence="1" id="KW-0472">Membrane</keyword>
<keyword evidence="1" id="KW-0812">Transmembrane</keyword>
<dbReference type="Proteomes" id="UP001212498">
    <property type="component" value="Unassembled WGS sequence"/>
</dbReference>
<dbReference type="EMBL" id="JAPNUD010000154">
    <property type="protein sequence ID" value="MDA0645768.1"/>
    <property type="molecule type" value="Genomic_DNA"/>
</dbReference>